<evidence type="ECO:0000256" key="7">
    <source>
        <dbReference type="SAM" id="MobiDB-lite"/>
    </source>
</evidence>
<dbReference type="GO" id="GO:0035613">
    <property type="term" value="F:RNA stem-loop binding"/>
    <property type="evidence" value="ECO:0007669"/>
    <property type="project" value="TreeGrafter"/>
</dbReference>
<feature type="domain" description="RNase H type-1" evidence="8">
    <location>
        <begin position="516"/>
        <end position="614"/>
    </location>
</feature>
<feature type="region of interest" description="Disordered" evidence="7">
    <location>
        <begin position="1"/>
        <end position="63"/>
    </location>
</feature>
<dbReference type="Proteomes" id="UP000299084">
    <property type="component" value="Unassembled WGS sequence"/>
</dbReference>
<feature type="compositionally biased region" description="Polar residues" evidence="7">
    <location>
        <begin position="44"/>
        <end position="59"/>
    </location>
</feature>
<name>A0A5N4CGP7_CAMDR</name>
<dbReference type="SUPFAM" id="SSF53098">
    <property type="entry name" value="Ribonuclease H-like"/>
    <property type="match status" value="1"/>
</dbReference>
<dbReference type="InterPro" id="IPR012337">
    <property type="entry name" value="RNaseH-like_sf"/>
</dbReference>
<evidence type="ECO:0000313" key="9">
    <source>
        <dbReference type="EMBL" id="KAB1258119.1"/>
    </source>
</evidence>
<dbReference type="AlphaFoldDB" id="A0A5N4CGP7"/>
<dbReference type="PANTHER" id="PTHR41694">
    <property type="entry name" value="ENDOGENOUS RETROVIRUS GROUP K MEMBER POL PROTEIN"/>
    <property type="match status" value="1"/>
</dbReference>
<feature type="compositionally biased region" description="Basic and acidic residues" evidence="7">
    <location>
        <begin position="18"/>
        <end position="38"/>
    </location>
</feature>
<evidence type="ECO:0000256" key="3">
    <source>
        <dbReference type="ARBA" id="ARBA00022722"/>
    </source>
</evidence>
<evidence type="ECO:0000256" key="6">
    <source>
        <dbReference type="ARBA" id="ARBA00022918"/>
    </source>
</evidence>
<keyword evidence="2" id="KW-0548">Nucleotidyltransferase</keyword>
<comment type="caution">
    <text evidence="9">The sequence shown here is derived from an EMBL/GenBank/DDBJ whole genome shotgun (WGS) entry which is preliminary data.</text>
</comment>
<keyword evidence="4" id="KW-0255">Endonuclease</keyword>
<dbReference type="Pfam" id="PF00075">
    <property type="entry name" value="RNase_H"/>
    <property type="match status" value="1"/>
</dbReference>
<dbReference type="EMBL" id="JWIN03000025">
    <property type="protein sequence ID" value="KAB1258119.1"/>
    <property type="molecule type" value="Genomic_DNA"/>
</dbReference>
<dbReference type="InterPro" id="IPR002156">
    <property type="entry name" value="RNaseH_domain"/>
</dbReference>
<evidence type="ECO:0000256" key="2">
    <source>
        <dbReference type="ARBA" id="ARBA00022695"/>
    </source>
</evidence>
<keyword evidence="6" id="KW-0695">RNA-directed DNA polymerase</keyword>
<keyword evidence="5" id="KW-0378">Hydrolase</keyword>
<gene>
    <name evidence="9" type="ORF">Cadr_000022945</name>
</gene>
<evidence type="ECO:0000256" key="5">
    <source>
        <dbReference type="ARBA" id="ARBA00022801"/>
    </source>
</evidence>
<feature type="region of interest" description="Disordered" evidence="7">
    <location>
        <begin position="840"/>
        <end position="888"/>
    </location>
</feature>
<reference evidence="9 10" key="1">
    <citation type="journal article" date="2019" name="Mol. Ecol. Resour.">
        <title>Improving Illumina assemblies with Hi-C and long reads: an example with the North African dromedary.</title>
        <authorList>
            <person name="Elbers J.P."/>
            <person name="Rogers M.F."/>
            <person name="Perelman P.L."/>
            <person name="Proskuryakova A.A."/>
            <person name="Serdyukova N.A."/>
            <person name="Johnson W.E."/>
            <person name="Horin P."/>
            <person name="Corander J."/>
            <person name="Murphy D."/>
            <person name="Burger P.A."/>
        </authorList>
    </citation>
    <scope>NUCLEOTIDE SEQUENCE [LARGE SCALE GENOMIC DNA]</scope>
    <source>
        <strain evidence="9">Drom800</strain>
        <tissue evidence="9">Blood</tissue>
    </source>
</reference>
<dbReference type="GO" id="GO:0004523">
    <property type="term" value="F:RNA-DNA hybrid ribonuclease activity"/>
    <property type="evidence" value="ECO:0007669"/>
    <property type="project" value="InterPro"/>
</dbReference>
<evidence type="ECO:0000256" key="1">
    <source>
        <dbReference type="ARBA" id="ARBA00022679"/>
    </source>
</evidence>
<organism evidence="9 10">
    <name type="scientific">Camelus dromedarius</name>
    <name type="common">Dromedary</name>
    <name type="synonym">Arabian camel</name>
    <dbReference type="NCBI Taxonomy" id="9838"/>
    <lineage>
        <taxon>Eukaryota</taxon>
        <taxon>Metazoa</taxon>
        <taxon>Chordata</taxon>
        <taxon>Craniata</taxon>
        <taxon>Vertebrata</taxon>
        <taxon>Euteleostomi</taxon>
        <taxon>Mammalia</taxon>
        <taxon>Eutheria</taxon>
        <taxon>Laurasiatheria</taxon>
        <taxon>Artiodactyla</taxon>
        <taxon>Tylopoda</taxon>
        <taxon>Camelidae</taxon>
        <taxon>Camelus</taxon>
    </lineage>
</organism>
<sequence length="888" mass="98509">MTVPCPLSCLTPAVGTEDPLKDSKRERAGSLLEHRVKPLPDPQEWQTTPRTSPSPQSASLGPFSISPHSCQVFQKCSYTPAQQGKLPGGEGLRAETLRQPPSADTWHCEQDEVSAPSEPPAPDGDALMEAKWPPTSVWYPVAAYWLTWAQPEDGDTVAPWPDDIRRAAAWVFLSVLHHASQDMRDLRAEKRSLSGDPAQQKGVRMVLAPPPQSSYACVAPVLPSLRAVSLAPSPIPLWNWRSPWLRGELLRDHSEHRDAPKGVQDPLLPCSDSEREVALLISSRSRRKAKVFGTWGTPMTGSHIYMGTSSSRTFDFATGHTSGECPAISIARRLCLLEDDNGHLLCCHRDICTAAHCAMAWWPRTWLHGANQIPSPGGLGVGHEQGQNARTWIFCQILGCCLVGTVHCRPRPTFWLAVRVDDDVIWLGLMAETWAAEMQTTCPIAGWVQAWAKQPRSGTAQTPTLTNTLAAELQQVLGPVRLVAPDVQTLPQGVDPVPSPFLALHPATAAFWYETGEGQSSQWPELWAVWMVLMNEPSPLQICMDSWAVYRGLTLWIPQWGLQDWMIWHRPLWGQQMWKQLWDKGQEGHHTVYHVPGHRPALAPGNDAADTLAQLRPVEAMVPGPNIGPWLHKKLGHVGSYTMRQAADQWGLHLSHSEAKDAVQQCPWCAKHHPHQRRWPQQTRKIARGIQPLQVWQIDYVGPFAPSTGLRYLLTAVDTTAGLGFAHHDTWTWKNQVQTEGPWLALLAPWGDGLEKALQPFDVQVTLGKTGVSPLKGAEALRLWAIPLIAPEALPECNQPSVGGLMWYHRPGRTALPATTQEMDCCGTSTPRPELIGTPWFDGMPTGQRDCPGTCGGRLLKRSPDTPRSKQQNKEPRHRSTQRRPAEF</sequence>
<evidence type="ECO:0000313" key="10">
    <source>
        <dbReference type="Proteomes" id="UP000299084"/>
    </source>
</evidence>
<evidence type="ECO:0000259" key="8">
    <source>
        <dbReference type="Pfam" id="PF00075"/>
    </source>
</evidence>
<dbReference type="GO" id="GO:0003964">
    <property type="term" value="F:RNA-directed DNA polymerase activity"/>
    <property type="evidence" value="ECO:0007669"/>
    <property type="project" value="UniProtKB-KW"/>
</dbReference>
<keyword evidence="10" id="KW-1185">Reference proteome</keyword>
<protein>
    <recommendedName>
        <fullName evidence="8">RNase H type-1 domain-containing protein</fullName>
    </recommendedName>
</protein>
<proteinExistence type="predicted"/>
<evidence type="ECO:0000256" key="4">
    <source>
        <dbReference type="ARBA" id="ARBA00022759"/>
    </source>
</evidence>
<feature type="compositionally biased region" description="Basic and acidic residues" evidence="7">
    <location>
        <begin position="862"/>
        <end position="875"/>
    </location>
</feature>
<keyword evidence="3" id="KW-0540">Nuclease</keyword>
<keyword evidence="1" id="KW-0808">Transferase</keyword>
<dbReference type="InterPro" id="IPR036397">
    <property type="entry name" value="RNaseH_sf"/>
</dbReference>
<feature type="region of interest" description="Disordered" evidence="7">
    <location>
        <begin position="101"/>
        <end position="123"/>
    </location>
</feature>
<accession>A0A5N4CGP7</accession>
<dbReference type="PANTHER" id="PTHR41694:SF3">
    <property type="entry name" value="RNA-DIRECTED DNA POLYMERASE-RELATED"/>
    <property type="match status" value="1"/>
</dbReference>
<dbReference type="Gene3D" id="3.30.420.10">
    <property type="entry name" value="Ribonuclease H-like superfamily/Ribonuclease H"/>
    <property type="match status" value="1"/>
</dbReference>